<evidence type="ECO:0000313" key="5">
    <source>
        <dbReference type="Proteomes" id="UP000198362"/>
    </source>
</evidence>
<keyword evidence="2" id="KW-1133">Transmembrane helix</keyword>
<keyword evidence="2" id="KW-0812">Transmembrane</keyword>
<feature type="region of interest" description="Disordered" evidence="1">
    <location>
        <begin position="57"/>
        <end position="97"/>
    </location>
</feature>
<dbReference type="Proteomes" id="UP000198362">
    <property type="component" value="Unassembled WGS sequence"/>
</dbReference>
<protein>
    <recommendedName>
        <fullName evidence="3">DUF1996 domain-containing protein</fullName>
    </recommendedName>
</protein>
<evidence type="ECO:0000256" key="2">
    <source>
        <dbReference type="SAM" id="Phobius"/>
    </source>
</evidence>
<proteinExistence type="predicted"/>
<organism evidence="4 5">
    <name type="scientific">Asanoa hainanensis</name>
    <dbReference type="NCBI Taxonomy" id="560556"/>
    <lineage>
        <taxon>Bacteria</taxon>
        <taxon>Bacillati</taxon>
        <taxon>Actinomycetota</taxon>
        <taxon>Actinomycetes</taxon>
        <taxon>Micromonosporales</taxon>
        <taxon>Micromonosporaceae</taxon>
        <taxon>Asanoa</taxon>
    </lineage>
</organism>
<keyword evidence="2" id="KW-0472">Membrane</keyword>
<sequence length="388" mass="40892">MNALSIVRNKWGITAGLAAAVVVVGAAAVYLSGGDTEPKPTNVSNAAGYLGAESSPSSPSLSAASAQPSATASARAGAGAKPSTPADQPPPIPKAGWIPVDRAAWNAQVAAYNALKIDPVPAGVGNLAEFRADCTYSHRLPDDPIVAPGLPGASHMHSFVGNKAVKASTVASDLTKFTATTCKPVQDHSAYWVPTLYDNATNKPVETTGFRVYYRALSKDSKGQMPMPSGLRMISGDAKKKKPTPRGAQGQFYCAFYGPGDLDGIARSTNGNWPICGGNATLHFMMQFPDCWDGKNLDSPNHKDHVAYGSGNACPSSHPVKIPAITFDIQYGVKGTPAGYYLSSDKEGKSASSMHGDAFVMWDVATMNKRTKNCVFQRRTCDNNGYQK</sequence>
<feature type="compositionally biased region" description="Low complexity" evidence="1">
    <location>
        <begin position="57"/>
        <end position="83"/>
    </location>
</feature>
<keyword evidence="5" id="KW-1185">Reference proteome</keyword>
<dbReference type="Pfam" id="PF09362">
    <property type="entry name" value="DUF1996"/>
    <property type="match status" value="1"/>
</dbReference>
<dbReference type="EMBL" id="FZPH01000007">
    <property type="protein sequence ID" value="SNT47806.1"/>
    <property type="molecule type" value="Genomic_DNA"/>
</dbReference>
<accession>A0A239MYL6</accession>
<evidence type="ECO:0000313" key="4">
    <source>
        <dbReference type="EMBL" id="SNT47806.1"/>
    </source>
</evidence>
<dbReference type="PANTHER" id="PTHR43662">
    <property type="match status" value="1"/>
</dbReference>
<gene>
    <name evidence="4" type="ORF">SAMN05421812_10724</name>
</gene>
<reference evidence="4 5" key="1">
    <citation type="submission" date="2017-06" db="EMBL/GenBank/DDBJ databases">
        <authorList>
            <person name="Kim H.J."/>
            <person name="Triplett B.A."/>
        </authorList>
    </citation>
    <scope>NUCLEOTIDE SEQUENCE [LARGE SCALE GENOMIC DNA]</scope>
    <source>
        <strain evidence="4 5">CGMCC 4.5593</strain>
    </source>
</reference>
<feature type="domain" description="DUF1996" evidence="3">
    <location>
        <begin position="143"/>
        <end position="362"/>
    </location>
</feature>
<name>A0A239MYL6_9ACTN</name>
<dbReference type="PANTHER" id="PTHR43662:SF3">
    <property type="entry name" value="DOMAIN PROTEIN, PUTATIVE (AFU_ORTHOLOGUE AFUA_6G11970)-RELATED"/>
    <property type="match status" value="1"/>
</dbReference>
<evidence type="ECO:0000256" key="1">
    <source>
        <dbReference type="SAM" id="MobiDB-lite"/>
    </source>
</evidence>
<dbReference type="AlphaFoldDB" id="A0A239MYL6"/>
<dbReference type="InterPro" id="IPR018535">
    <property type="entry name" value="DUF1996"/>
</dbReference>
<feature type="transmembrane region" description="Helical" evidence="2">
    <location>
        <begin position="12"/>
        <end position="31"/>
    </location>
</feature>
<evidence type="ECO:0000259" key="3">
    <source>
        <dbReference type="Pfam" id="PF09362"/>
    </source>
</evidence>